<dbReference type="SUPFAM" id="SSF47095">
    <property type="entry name" value="HMG-box"/>
    <property type="match status" value="1"/>
</dbReference>
<feature type="non-terminal residue" evidence="1">
    <location>
        <position position="1"/>
    </location>
</feature>
<dbReference type="STRING" id="742152.A0A2H3JJT6"/>
<name>A0A2H3JJT6_WOLCO</name>
<organism evidence="1 2">
    <name type="scientific">Wolfiporia cocos (strain MD-104)</name>
    <name type="common">Brown rot fungus</name>
    <dbReference type="NCBI Taxonomy" id="742152"/>
    <lineage>
        <taxon>Eukaryota</taxon>
        <taxon>Fungi</taxon>
        <taxon>Dikarya</taxon>
        <taxon>Basidiomycota</taxon>
        <taxon>Agaricomycotina</taxon>
        <taxon>Agaricomycetes</taxon>
        <taxon>Polyporales</taxon>
        <taxon>Phaeolaceae</taxon>
        <taxon>Wolfiporia</taxon>
    </lineage>
</organism>
<dbReference type="OrthoDB" id="3267359at2759"/>
<dbReference type="Gene3D" id="1.10.30.10">
    <property type="entry name" value="High mobility group box domain"/>
    <property type="match status" value="1"/>
</dbReference>
<reference evidence="1 2" key="1">
    <citation type="journal article" date="2012" name="Science">
        <title>The Paleozoic origin of enzymatic lignin decomposition reconstructed from 31 fungal genomes.</title>
        <authorList>
            <person name="Floudas D."/>
            <person name="Binder M."/>
            <person name="Riley R."/>
            <person name="Barry K."/>
            <person name="Blanchette R.A."/>
            <person name="Henrissat B."/>
            <person name="Martinez A.T."/>
            <person name="Otillar R."/>
            <person name="Spatafora J.W."/>
            <person name="Yadav J.S."/>
            <person name="Aerts A."/>
            <person name="Benoit I."/>
            <person name="Boyd A."/>
            <person name="Carlson A."/>
            <person name="Copeland A."/>
            <person name="Coutinho P.M."/>
            <person name="de Vries R.P."/>
            <person name="Ferreira P."/>
            <person name="Findley K."/>
            <person name="Foster B."/>
            <person name="Gaskell J."/>
            <person name="Glotzer D."/>
            <person name="Gorecki P."/>
            <person name="Heitman J."/>
            <person name="Hesse C."/>
            <person name="Hori C."/>
            <person name="Igarashi K."/>
            <person name="Jurgens J.A."/>
            <person name="Kallen N."/>
            <person name="Kersten P."/>
            <person name="Kohler A."/>
            <person name="Kuees U."/>
            <person name="Kumar T.K.A."/>
            <person name="Kuo A."/>
            <person name="LaButti K."/>
            <person name="Larrondo L.F."/>
            <person name="Lindquist E."/>
            <person name="Ling A."/>
            <person name="Lombard V."/>
            <person name="Lucas S."/>
            <person name="Lundell T."/>
            <person name="Martin R."/>
            <person name="McLaughlin D.J."/>
            <person name="Morgenstern I."/>
            <person name="Morin E."/>
            <person name="Murat C."/>
            <person name="Nagy L.G."/>
            <person name="Nolan M."/>
            <person name="Ohm R.A."/>
            <person name="Patyshakuliyeva A."/>
            <person name="Rokas A."/>
            <person name="Ruiz-Duenas F.J."/>
            <person name="Sabat G."/>
            <person name="Salamov A."/>
            <person name="Samejima M."/>
            <person name="Schmutz J."/>
            <person name="Slot J.C."/>
            <person name="St John F."/>
            <person name="Stenlid J."/>
            <person name="Sun H."/>
            <person name="Sun S."/>
            <person name="Syed K."/>
            <person name="Tsang A."/>
            <person name="Wiebenga A."/>
            <person name="Young D."/>
            <person name="Pisabarro A."/>
            <person name="Eastwood D.C."/>
            <person name="Martin F."/>
            <person name="Cullen D."/>
            <person name="Grigoriev I.V."/>
            <person name="Hibbett D.S."/>
        </authorList>
    </citation>
    <scope>NUCLEOTIDE SEQUENCE [LARGE SCALE GENOMIC DNA]</scope>
    <source>
        <strain evidence="1 2">MD-104</strain>
    </source>
</reference>
<dbReference type="Proteomes" id="UP000218811">
    <property type="component" value="Unassembled WGS sequence"/>
</dbReference>
<dbReference type="OMA" id="ETCITER"/>
<evidence type="ECO:0000313" key="2">
    <source>
        <dbReference type="Proteomes" id="UP000218811"/>
    </source>
</evidence>
<evidence type="ECO:0000313" key="1">
    <source>
        <dbReference type="EMBL" id="PCH39059.1"/>
    </source>
</evidence>
<protein>
    <submittedName>
        <fullName evidence="1">Uncharacterized protein</fullName>
    </submittedName>
</protein>
<accession>A0A2H3JJT6</accession>
<dbReference type="CDD" id="cd00084">
    <property type="entry name" value="HMG-box_SF"/>
    <property type="match status" value="1"/>
</dbReference>
<sequence length="266" mass="30616">LMQSSCLRSNKRKVSQWNTFLSQEIRRINAELPDDVPRKKSSELTGEISAQWKQMSADERAAATESATGQLEEIREAKAVTKHHLPIHVFNDGHNMLGKLKGELETLHQRMGIECVLIATRENLDMYNQPFQYVTSNRVKEFFENTLKLLVANIGLRMEAYLISGVQGAVDSHVQGVSELKKKTAEIILRKLNEVAKTKIKRMFYPNFDEMITAKYGVIHINWPLQKFCSPSNIGSRNELQVLYRAFESGTTYFRLMDPDEFKCWE</sequence>
<keyword evidence="2" id="KW-1185">Reference proteome</keyword>
<dbReference type="InterPro" id="IPR036910">
    <property type="entry name" value="HMG_box_dom_sf"/>
</dbReference>
<dbReference type="AlphaFoldDB" id="A0A2H3JJT6"/>
<proteinExistence type="predicted"/>
<feature type="non-terminal residue" evidence="1">
    <location>
        <position position="266"/>
    </location>
</feature>
<gene>
    <name evidence="1" type="ORF">WOLCODRAFT_44685</name>
</gene>
<dbReference type="EMBL" id="KB467954">
    <property type="protein sequence ID" value="PCH39059.1"/>
    <property type="molecule type" value="Genomic_DNA"/>
</dbReference>